<protein>
    <submittedName>
        <fullName evidence="1">Uncharacterized protein</fullName>
    </submittedName>
</protein>
<comment type="caution">
    <text evidence="1">The sequence shown here is derived from an EMBL/GenBank/DDBJ whole genome shotgun (WGS) entry which is preliminary data.</text>
</comment>
<dbReference type="Proteomes" id="UP001057402">
    <property type="component" value="Chromosome 3"/>
</dbReference>
<reference evidence="2" key="1">
    <citation type="journal article" date="2023" name="Front. Plant Sci.">
        <title>Chromosomal-level genome assembly of Melastoma candidum provides insights into trichome evolution.</title>
        <authorList>
            <person name="Zhong Y."/>
            <person name="Wu W."/>
            <person name="Sun C."/>
            <person name="Zou P."/>
            <person name="Liu Y."/>
            <person name="Dai S."/>
            <person name="Zhou R."/>
        </authorList>
    </citation>
    <scope>NUCLEOTIDE SEQUENCE [LARGE SCALE GENOMIC DNA]</scope>
</reference>
<dbReference type="EMBL" id="CM042882">
    <property type="protein sequence ID" value="KAI4383168.1"/>
    <property type="molecule type" value="Genomic_DNA"/>
</dbReference>
<evidence type="ECO:0000313" key="1">
    <source>
        <dbReference type="EMBL" id="KAI4383168.1"/>
    </source>
</evidence>
<sequence>MAYYSLLLPLQTSIRDYNKAYDEVSYDWLPSTTLVVKGKENAQATRIYIFTKKNSRAISTGCEHAVLEALDAGCHGRVNSPSVTRPRSSRTSPSILRSSRRISLTWIFCLLHAQKGESLQWCIVLEMFLSY</sequence>
<evidence type="ECO:0000313" key="2">
    <source>
        <dbReference type="Proteomes" id="UP001057402"/>
    </source>
</evidence>
<proteinExistence type="predicted"/>
<gene>
    <name evidence="1" type="ORF">MLD38_009040</name>
</gene>
<name>A0ACB9RXP6_9MYRT</name>
<accession>A0ACB9RXP6</accession>
<keyword evidence="2" id="KW-1185">Reference proteome</keyword>
<organism evidence="1 2">
    <name type="scientific">Melastoma candidum</name>
    <dbReference type="NCBI Taxonomy" id="119954"/>
    <lineage>
        <taxon>Eukaryota</taxon>
        <taxon>Viridiplantae</taxon>
        <taxon>Streptophyta</taxon>
        <taxon>Embryophyta</taxon>
        <taxon>Tracheophyta</taxon>
        <taxon>Spermatophyta</taxon>
        <taxon>Magnoliopsida</taxon>
        <taxon>eudicotyledons</taxon>
        <taxon>Gunneridae</taxon>
        <taxon>Pentapetalae</taxon>
        <taxon>rosids</taxon>
        <taxon>malvids</taxon>
        <taxon>Myrtales</taxon>
        <taxon>Melastomataceae</taxon>
        <taxon>Melastomatoideae</taxon>
        <taxon>Melastomateae</taxon>
        <taxon>Melastoma</taxon>
    </lineage>
</organism>